<proteinExistence type="predicted"/>
<sequence>MTYFFLNSAPTVSELESGWVRLRSASGNSYDCRIDGDAVAFRWINKCNEDMMSKSTKWSLKGDSLTVVSNMRTQRFGKTGGTITALD</sequence>
<accession>A0A7W6Q7S9</accession>
<organism evidence="1 2">
    <name type="scientific">Rhizobium aethiopicum</name>
    <dbReference type="NCBI Taxonomy" id="1138170"/>
    <lineage>
        <taxon>Bacteria</taxon>
        <taxon>Pseudomonadati</taxon>
        <taxon>Pseudomonadota</taxon>
        <taxon>Alphaproteobacteria</taxon>
        <taxon>Hyphomicrobiales</taxon>
        <taxon>Rhizobiaceae</taxon>
        <taxon>Rhizobium/Agrobacterium group</taxon>
        <taxon>Rhizobium</taxon>
    </lineage>
</organism>
<name>A0A7W6Q7S9_9HYPH</name>
<keyword evidence="2" id="KW-1185">Reference proteome</keyword>
<gene>
    <name evidence="1" type="ORF">GGD53_001946</name>
</gene>
<evidence type="ECO:0000313" key="1">
    <source>
        <dbReference type="EMBL" id="MBB4191793.1"/>
    </source>
</evidence>
<dbReference type="Proteomes" id="UP000524492">
    <property type="component" value="Unassembled WGS sequence"/>
</dbReference>
<protein>
    <submittedName>
        <fullName evidence="1">Uncharacterized protein</fullName>
    </submittedName>
</protein>
<reference evidence="1 2" key="1">
    <citation type="submission" date="2020-08" db="EMBL/GenBank/DDBJ databases">
        <title>Genomic Encyclopedia of Type Strains, Phase IV (KMG-V): Genome sequencing to study the core and pangenomes of soil and plant-associated prokaryotes.</title>
        <authorList>
            <person name="Whitman W."/>
        </authorList>
    </citation>
    <scope>NUCLEOTIDE SEQUENCE [LARGE SCALE GENOMIC DNA]</scope>
    <source>
        <strain evidence="1 2">SEMIA 4074</strain>
    </source>
</reference>
<dbReference type="AlphaFoldDB" id="A0A7W6Q7S9"/>
<comment type="caution">
    <text evidence="1">The sequence shown here is derived from an EMBL/GenBank/DDBJ whole genome shotgun (WGS) entry which is preliminary data.</text>
</comment>
<dbReference type="EMBL" id="JACIFV010000005">
    <property type="protein sequence ID" value="MBB4191793.1"/>
    <property type="molecule type" value="Genomic_DNA"/>
</dbReference>
<evidence type="ECO:0000313" key="2">
    <source>
        <dbReference type="Proteomes" id="UP000524492"/>
    </source>
</evidence>